<dbReference type="Proteomes" id="UP001168972">
    <property type="component" value="Unassembled WGS sequence"/>
</dbReference>
<keyword evidence="2" id="KW-1185">Reference proteome</keyword>
<name>A0AA39FCF9_MICHY</name>
<evidence type="ECO:0000313" key="2">
    <source>
        <dbReference type="Proteomes" id="UP001168972"/>
    </source>
</evidence>
<proteinExistence type="predicted"/>
<sequence length="103" mass="11866">MLDYVNTFPTPGIFTDLSIQVLSSYRDNKSSIIVRRLRVENSFVQTDSLQQTVEKRIYPSIIDSGFDTTDSAPEDKEEIRMKMGTLEIRPSIRSELLTLYNTE</sequence>
<comment type="caution">
    <text evidence="1">The sequence shown here is derived from an EMBL/GenBank/DDBJ whole genome shotgun (WGS) entry which is preliminary data.</text>
</comment>
<reference evidence="1" key="1">
    <citation type="journal article" date="2023" name="bioRxiv">
        <title>Scaffold-level genome assemblies of two parasitoid biocontrol wasps reveal the parthenogenesis mechanism and an associated novel virus.</title>
        <authorList>
            <person name="Inwood S."/>
            <person name="Skelly J."/>
            <person name="Guhlin J."/>
            <person name="Harrop T."/>
            <person name="Goldson S."/>
            <person name="Dearden P."/>
        </authorList>
    </citation>
    <scope>NUCLEOTIDE SEQUENCE</scope>
    <source>
        <strain evidence="1">Lincoln</strain>
        <tissue evidence="1">Whole body</tissue>
    </source>
</reference>
<dbReference type="EMBL" id="JAQQBR010001832">
    <property type="protein sequence ID" value="KAK0167002.1"/>
    <property type="molecule type" value="Genomic_DNA"/>
</dbReference>
<accession>A0AA39FCF9</accession>
<protein>
    <submittedName>
        <fullName evidence="1">Uncharacterized protein</fullName>
    </submittedName>
</protein>
<gene>
    <name evidence="1" type="ORF">PV327_004457</name>
</gene>
<evidence type="ECO:0000313" key="1">
    <source>
        <dbReference type="EMBL" id="KAK0167002.1"/>
    </source>
</evidence>
<reference evidence="1" key="2">
    <citation type="submission" date="2023-03" db="EMBL/GenBank/DDBJ databases">
        <authorList>
            <person name="Inwood S.N."/>
            <person name="Skelly J.G."/>
            <person name="Guhlin J."/>
            <person name="Harrop T.W.R."/>
            <person name="Goldson S.G."/>
            <person name="Dearden P.K."/>
        </authorList>
    </citation>
    <scope>NUCLEOTIDE SEQUENCE</scope>
    <source>
        <strain evidence="1">Lincoln</strain>
        <tissue evidence="1">Whole body</tissue>
    </source>
</reference>
<organism evidence="1 2">
    <name type="scientific">Microctonus hyperodae</name>
    <name type="common">Parasitoid wasp</name>
    <dbReference type="NCBI Taxonomy" id="165561"/>
    <lineage>
        <taxon>Eukaryota</taxon>
        <taxon>Metazoa</taxon>
        <taxon>Ecdysozoa</taxon>
        <taxon>Arthropoda</taxon>
        <taxon>Hexapoda</taxon>
        <taxon>Insecta</taxon>
        <taxon>Pterygota</taxon>
        <taxon>Neoptera</taxon>
        <taxon>Endopterygota</taxon>
        <taxon>Hymenoptera</taxon>
        <taxon>Apocrita</taxon>
        <taxon>Ichneumonoidea</taxon>
        <taxon>Braconidae</taxon>
        <taxon>Euphorinae</taxon>
        <taxon>Microctonus</taxon>
    </lineage>
</organism>
<dbReference type="AlphaFoldDB" id="A0AA39FCF9"/>